<feature type="transmembrane region" description="Helical" evidence="2">
    <location>
        <begin position="6"/>
        <end position="23"/>
    </location>
</feature>
<dbReference type="EMBL" id="CP165644">
    <property type="protein sequence ID" value="XDU65961.1"/>
    <property type="molecule type" value="Genomic_DNA"/>
</dbReference>
<evidence type="ECO:0000256" key="1">
    <source>
        <dbReference type="SAM" id="MobiDB-lite"/>
    </source>
</evidence>
<feature type="transmembrane region" description="Helical" evidence="2">
    <location>
        <begin position="60"/>
        <end position="81"/>
    </location>
</feature>
<keyword evidence="2" id="KW-0472">Membrane</keyword>
<organism evidence="3">
    <name type="scientific">Leptotrichia rugosa</name>
    <dbReference type="NCBI Taxonomy" id="3239302"/>
    <lineage>
        <taxon>Bacteria</taxon>
        <taxon>Fusobacteriati</taxon>
        <taxon>Fusobacteriota</taxon>
        <taxon>Fusobacteriia</taxon>
        <taxon>Fusobacteriales</taxon>
        <taxon>Leptotrichiaceae</taxon>
        <taxon>Leptotrichia</taxon>
    </lineage>
</organism>
<sequence length="288" mass="32236">MVMMIMLLIFSLVVAILAGIPYIKKTVEDNKKLKEFVENGMGKNEAKGKLRDEKTSTDKVICYLFYFSFVVFVISGVYNIYSLTQNNGMGSDSTAQTQLQPTSSMPEVSTGPNGETVQSHNNTNSSDSQNIPATNKNLNSSSENENDAAIQNNVRREQNRINKMFEESERNTKDLLSAFTRNVQNKEAEEGIKNGEKALKNVKKSNEMFKNAQCVQTGDASFDKECPKLLEQGKELYSSKQVTVEKALEMLKSIEKGIKDVQSSQIGQEVMKKGEELWDNIKKNINGN</sequence>
<protein>
    <submittedName>
        <fullName evidence="3">Uncharacterized protein</fullName>
    </submittedName>
</protein>
<feature type="compositionally biased region" description="Polar residues" evidence="1">
    <location>
        <begin position="90"/>
        <end position="138"/>
    </location>
</feature>
<dbReference type="RefSeq" id="WP_369710424.1">
    <property type="nucleotide sequence ID" value="NZ_CP165644.1"/>
</dbReference>
<gene>
    <name evidence="3" type="ORF">AB8B22_05895</name>
</gene>
<dbReference type="AlphaFoldDB" id="A0AB39VDK0"/>
<evidence type="ECO:0000256" key="2">
    <source>
        <dbReference type="SAM" id="Phobius"/>
    </source>
</evidence>
<feature type="region of interest" description="Disordered" evidence="1">
    <location>
        <begin position="90"/>
        <end position="156"/>
    </location>
</feature>
<keyword evidence="2" id="KW-1133">Transmembrane helix</keyword>
<proteinExistence type="predicted"/>
<reference evidence="3" key="1">
    <citation type="submission" date="2024-07" db="EMBL/GenBank/DDBJ databases">
        <authorList>
            <person name="Li X.-J."/>
            <person name="Wang X."/>
        </authorList>
    </citation>
    <scope>NUCLEOTIDE SEQUENCE</scope>
    <source>
        <strain evidence="3">HSP-334</strain>
    </source>
</reference>
<evidence type="ECO:0000313" key="3">
    <source>
        <dbReference type="EMBL" id="XDU65961.1"/>
    </source>
</evidence>
<keyword evidence="2" id="KW-0812">Transmembrane</keyword>
<name>A0AB39VDK0_9FUSO</name>
<accession>A0AB39VDK0</accession>
<dbReference type="KEGG" id="lrug:AB8B22_05895"/>